<proteinExistence type="predicted"/>
<evidence type="ECO:0000256" key="3">
    <source>
        <dbReference type="ARBA" id="ARBA00023242"/>
    </source>
</evidence>
<evidence type="ECO:0000256" key="1">
    <source>
        <dbReference type="ARBA" id="ARBA00023015"/>
    </source>
</evidence>
<feature type="coiled-coil region" evidence="4">
    <location>
        <begin position="67"/>
        <end position="101"/>
    </location>
</feature>
<keyword evidence="5" id="KW-1185">Reference proteome</keyword>
<keyword evidence="4" id="KW-0175">Coiled coil</keyword>
<keyword evidence="3" id="KW-0539">Nucleus</keyword>
<dbReference type="PANTHER" id="PTHR46391">
    <property type="entry name" value="BASIC LEUCINE ZIPPER 34"/>
    <property type="match status" value="1"/>
</dbReference>
<sequence length="144" mass="16821">FTSFRVPRSDSQAGEKKGVYLQYEVKPGFTIRRCQNIDPATDLKKLKRIIANCVLPQNSMLKKVQYLASLVKRSMELERRRKELRSQIDIAIEEKRYLENEQKKRNENMSARLQDCIDKDGITDVDKSEIERLEKNMAIATNLT</sequence>
<dbReference type="RefSeq" id="XP_010424407.1">
    <property type="nucleotide sequence ID" value="XM_010426105.1"/>
</dbReference>
<reference evidence="6" key="2">
    <citation type="submission" date="2025-08" db="UniProtKB">
        <authorList>
            <consortium name="RefSeq"/>
        </authorList>
    </citation>
    <scope>IDENTIFICATION</scope>
    <source>
        <tissue evidence="6">Leaf</tissue>
    </source>
</reference>
<organism evidence="5 6">
    <name type="scientific">Camelina sativa</name>
    <name type="common">False flax</name>
    <name type="synonym">Myagrum sativum</name>
    <dbReference type="NCBI Taxonomy" id="90675"/>
    <lineage>
        <taxon>Eukaryota</taxon>
        <taxon>Viridiplantae</taxon>
        <taxon>Streptophyta</taxon>
        <taxon>Embryophyta</taxon>
        <taxon>Tracheophyta</taxon>
        <taxon>Spermatophyta</taxon>
        <taxon>Magnoliopsida</taxon>
        <taxon>eudicotyledons</taxon>
        <taxon>Gunneridae</taxon>
        <taxon>Pentapetalae</taxon>
        <taxon>rosids</taxon>
        <taxon>malvids</taxon>
        <taxon>Brassicales</taxon>
        <taxon>Brassicaceae</taxon>
        <taxon>Camelineae</taxon>
        <taxon>Camelina</taxon>
    </lineage>
</organism>
<evidence type="ECO:0000256" key="4">
    <source>
        <dbReference type="SAM" id="Coils"/>
    </source>
</evidence>
<keyword evidence="2" id="KW-0804">Transcription</keyword>
<evidence type="ECO:0000313" key="6">
    <source>
        <dbReference type="RefSeq" id="XP_010424407.1"/>
    </source>
</evidence>
<gene>
    <name evidence="6" type="primary">LOC104709506</name>
</gene>
<evidence type="ECO:0000256" key="2">
    <source>
        <dbReference type="ARBA" id="ARBA00023163"/>
    </source>
</evidence>
<keyword evidence="1" id="KW-0805">Transcription regulation</keyword>
<feature type="non-terminal residue" evidence="6">
    <location>
        <position position="1"/>
    </location>
</feature>
<dbReference type="PANTHER" id="PTHR46391:SF13">
    <property type="entry name" value="ACTIVATOR OF SPOMIN LUC3"/>
    <property type="match status" value="1"/>
</dbReference>
<reference evidence="5" key="1">
    <citation type="journal article" date="2014" name="Nat. Commun.">
        <title>The emerging biofuel crop Camelina sativa retains a highly undifferentiated hexaploid genome structure.</title>
        <authorList>
            <person name="Kagale S."/>
            <person name="Koh C."/>
            <person name="Nixon J."/>
            <person name="Bollina V."/>
            <person name="Clarke W.E."/>
            <person name="Tuteja R."/>
            <person name="Spillane C."/>
            <person name="Robinson S.J."/>
            <person name="Links M.G."/>
            <person name="Clarke C."/>
            <person name="Higgins E.E."/>
            <person name="Huebert T."/>
            <person name="Sharpe A.G."/>
            <person name="Parkin I.A."/>
        </authorList>
    </citation>
    <scope>NUCLEOTIDE SEQUENCE [LARGE SCALE GENOMIC DNA]</scope>
    <source>
        <strain evidence="5">cv. DH55</strain>
    </source>
</reference>
<name>A0ABM0TCX1_CAMSA</name>
<dbReference type="Proteomes" id="UP000694864">
    <property type="component" value="Chromosome 8"/>
</dbReference>
<evidence type="ECO:0000313" key="5">
    <source>
        <dbReference type="Proteomes" id="UP000694864"/>
    </source>
</evidence>
<accession>A0ABM0TCX1</accession>
<protein>
    <submittedName>
        <fullName evidence="6">Basic leucine zipper 19-like</fullName>
    </submittedName>
</protein>
<dbReference type="GeneID" id="104709506"/>
<dbReference type="InterPro" id="IPR052483">
    <property type="entry name" value="bZIP_transcription_regulators"/>
</dbReference>